<keyword evidence="7 9" id="KW-0234">DNA repair</keyword>
<evidence type="ECO:0000256" key="10">
    <source>
        <dbReference type="SAM" id="MobiDB-lite"/>
    </source>
</evidence>
<keyword evidence="9" id="KW-0233">DNA recombination</keyword>
<keyword evidence="2 9" id="KW-0227">DNA damage</keyword>
<dbReference type="InterPro" id="IPR010285">
    <property type="entry name" value="DNA_helicase_pif1-like_DEAD"/>
</dbReference>
<accession>A0A0C9MG14</accession>
<evidence type="ECO:0000256" key="7">
    <source>
        <dbReference type="ARBA" id="ARBA00023204"/>
    </source>
</evidence>
<dbReference type="GO" id="GO:0006281">
    <property type="term" value="P:DNA repair"/>
    <property type="evidence" value="ECO:0007669"/>
    <property type="project" value="UniProtKB-KW"/>
</dbReference>
<dbReference type="InterPro" id="IPR049163">
    <property type="entry name" value="Pif1-like_2B_dom"/>
</dbReference>
<keyword evidence="6" id="KW-0238">DNA-binding</keyword>
<dbReference type="GO" id="GO:0000723">
    <property type="term" value="P:telomere maintenance"/>
    <property type="evidence" value="ECO:0007669"/>
    <property type="project" value="InterPro"/>
</dbReference>
<evidence type="ECO:0000313" key="14">
    <source>
        <dbReference type="Proteomes" id="UP000053815"/>
    </source>
</evidence>
<evidence type="ECO:0000256" key="9">
    <source>
        <dbReference type="RuleBase" id="RU363044"/>
    </source>
</evidence>
<dbReference type="GO" id="GO:0006310">
    <property type="term" value="P:DNA recombination"/>
    <property type="evidence" value="ECO:0007669"/>
    <property type="project" value="UniProtKB-KW"/>
</dbReference>
<evidence type="ECO:0000259" key="12">
    <source>
        <dbReference type="Pfam" id="PF21530"/>
    </source>
</evidence>
<dbReference type="GO" id="GO:0043139">
    <property type="term" value="F:5'-3' DNA helicase activity"/>
    <property type="evidence" value="ECO:0007669"/>
    <property type="project" value="UniProtKB-EC"/>
</dbReference>
<dbReference type="GO" id="GO:0016887">
    <property type="term" value="F:ATP hydrolysis activity"/>
    <property type="evidence" value="ECO:0007669"/>
    <property type="project" value="RHEA"/>
</dbReference>
<reference evidence="13" key="1">
    <citation type="submission" date="2014-09" db="EMBL/GenBank/DDBJ databases">
        <title>Draft genome sequence of an oleaginous Mucoromycotina fungus Mucor ambiguus NBRC6742.</title>
        <authorList>
            <person name="Takeda I."/>
            <person name="Yamane N."/>
            <person name="Morita T."/>
            <person name="Tamano K."/>
            <person name="Machida M."/>
            <person name="Baker S."/>
            <person name="Koike H."/>
        </authorList>
    </citation>
    <scope>NUCLEOTIDE SEQUENCE</scope>
    <source>
        <strain evidence="13">NBRC 6742</strain>
    </source>
</reference>
<dbReference type="EMBL" id="DF836570">
    <property type="protein sequence ID" value="GAN09656.1"/>
    <property type="molecule type" value="Genomic_DNA"/>
</dbReference>
<proteinExistence type="inferred from homology"/>
<dbReference type="CDD" id="cd18809">
    <property type="entry name" value="SF1_C_RecD"/>
    <property type="match status" value="1"/>
</dbReference>
<comment type="catalytic activity">
    <reaction evidence="9">
        <text>ATP + H2O = ADP + phosphate + H(+)</text>
        <dbReference type="Rhea" id="RHEA:13065"/>
        <dbReference type="ChEBI" id="CHEBI:15377"/>
        <dbReference type="ChEBI" id="CHEBI:15378"/>
        <dbReference type="ChEBI" id="CHEBI:30616"/>
        <dbReference type="ChEBI" id="CHEBI:43474"/>
        <dbReference type="ChEBI" id="CHEBI:456216"/>
        <dbReference type="EC" id="5.6.2.3"/>
    </reaction>
</comment>
<dbReference type="EC" id="5.6.2.3" evidence="9"/>
<dbReference type="CDD" id="cd18037">
    <property type="entry name" value="DEXSc_Pif1_like"/>
    <property type="match status" value="1"/>
</dbReference>
<sequence length="623" mass="68844">MTKSSQEQEDEQGYSVDENTYFHPAAGLNGLIITASSPIPALDAMLGKRITNIPPSAIPAKRKSFTSINTHIQAPAKVNRPLQICDSNVPMPSEQIQQDVYSMTCKDQYPLTSSQKARRIMPTQGSLNNRSTQQNHPAQHNKQSTFQASSISANLSIPASTPSSGRIIQAPPIQNNWVKKPTGNNQTSIRSRDPDLIKTLSTEQLAIYDAVVRLGKNIYLTGTAGTGKSVVLKAIINGLQTKYGIDKVAVTASTGLAACHIGGVTVHSEFGIGLGDKDVDYYVKTIGKQGKNFSKIVGLRVLVIDEISMIDGRLFDKISQIAQGLRKSDAAFGGIQLVLCGDFYQLPPINRNSRFVNYAFEADCWDSAIQETMTLTKAFRQTDQHFTDILNELKRGVVSDQTLKELQRLERPLTIHHGIEPTELYPLRKELDTANYGKLSALSGEPIVYKSTDSGYPGLLKHCIAPAEVTLKVNAQVMLTKNLTSTLVNGSRGVVSGFRPDEQNKLYPVVTFTNGEKLMISQYSFTFDSHGYAVATRLQIPLILAWALSIHKSQGQTIEYLRIDLRNSFDYGHAYVALSRVRSLDHLQVLNFSKAVVKANDKVIRFYDQVDRKKRQRVDANAK</sequence>
<keyword evidence="1 9" id="KW-0547">Nucleotide-binding</keyword>
<dbReference type="Proteomes" id="UP000053815">
    <property type="component" value="Unassembled WGS sequence"/>
</dbReference>
<dbReference type="GO" id="GO:0005524">
    <property type="term" value="F:ATP binding"/>
    <property type="evidence" value="ECO:0007669"/>
    <property type="project" value="UniProtKB-KW"/>
</dbReference>
<feature type="domain" description="DNA helicase Pif1-like 2B" evidence="12">
    <location>
        <begin position="462"/>
        <end position="498"/>
    </location>
</feature>
<gene>
    <name evidence="13" type="ORF">MAM1_0281d09187</name>
</gene>
<evidence type="ECO:0000256" key="3">
    <source>
        <dbReference type="ARBA" id="ARBA00022801"/>
    </source>
</evidence>
<protein>
    <recommendedName>
        <fullName evidence="9">ATP-dependent DNA helicase</fullName>
        <ecNumber evidence="9">5.6.2.3</ecNumber>
    </recommendedName>
</protein>
<dbReference type="OrthoDB" id="5578775at2759"/>
<comment type="cofactor">
    <cofactor evidence="9">
        <name>Mg(2+)</name>
        <dbReference type="ChEBI" id="CHEBI:18420"/>
    </cofactor>
</comment>
<evidence type="ECO:0000256" key="1">
    <source>
        <dbReference type="ARBA" id="ARBA00022741"/>
    </source>
</evidence>
<dbReference type="PANTHER" id="PTHR47642:SF5">
    <property type="entry name" value="ATP-DEPENDENT DNA HELICASE"/>
    <property type="match status" value="1"/>
</dbReference>
<evidence type="ECO:0000256" key="4">
    <source>
        <dbReference type="ARBA" id="ARBA00022806"/>
    </source>
</evidence>
<dbReference type="STRING" id="91626.A0A0C9MG14"/>
<keyword evidence="14" id="KW-1185">Reference proteome</keyword>
<feature type="domain" description="DNA helicase Pif1-like DEAD-box helicase" evidence="11">
    <location>
        <begin position="200"/>
        <end position="399"/>
    </location>
</feature>
<evidence type="ECO:0000256" key="6">
    <source>
        <dbReference type="ARBA" id="ARBA00023125"/>
    </source>
</evidence>
<dbReference type="Pfam" id="PF05970">
    <property type="entry name" value="PIF1"/>
    <property type="match status" value="1"/>
</dbReference>
<name>A0A0C9MG14_9FUNG</name>
<comment type="similarity">
    <text evidence="9">Belongs to the helicase family.</text>
</comment>
<keyword evidence="3 9" id="KW-0378">Hydrolase</keyword>
<keyword evidence="4 9" id="KW-0347">Helicase</keyword>
<keyword evidence="5 9" id="KW-0067">ATP-binding</keyword>
<dbReference type="Gene3D" id="3.40.50.300">
    <property type="entry name" value="P-loop containing nucleotide triphosphate hydrolases"/>
    <property type="match status" value="1"/>
</dbReference>
<dbReference type="PANTHER" id="PTHR47642">
    <property type="entry name" value="ATP-DEPENDENT DNA HELICASE"/>
    <property type="match status" value="1"/>
</dbReference>
<evidence type="ECO:0000313" key="13">
    <source>
        <dbReference type="EMBL" id="GAN09656.1"/>
    </source>
</evidence>
<dbReference type="InterPro" id="IPR027417">
    <property type="entry name" value="P-loop_NTPase"/>
</dbReference>
<evidence type="ECO:0000256" key="8">
    <source>
        <dbReference type="ARBA" id="ARBA00023235"/>
    </source>
</evidence>
<feature type="region of interest" description="Disordered" evidence="10">
    <location>
        <begin position="125"/>
        <end position="147"/>
    </location>
</feature>
<evidence type="ECO:0000259" key="11">
    <source>
        <dbReference type="Pfam" id="PF05970"/>
    </source>
</evidence>
<organism evidence="13">
    <name type="scientific">Mucor ambiguus</name>
    <dbReference type="NCBI Taxonomy" id="91626"/>
    <lineage>
        <taxon>Eukaryota</taxon>
        <taxon>Fungi</taxon>
        <taxon>Fungi incertae sedis</taxon>
        <taxon>Mucoromycota</taxon>
        <taxon>Mucoromycotina</taxon>
        <taxon>Mucoromycetes</taxon>
        <taxon>Mucorales</taxon>
        <taxon>Mucorineae</taxon>
        <taxon>Mucoraceae</taxon>
        <taxon>Mucor</taxon>
    </lineage>
</organism>
<dbReference type="Pfam" id="PF21530">
    <property type="entry name" value="Pif1_2B_dom"/>
    <property type="match status" value="1"/>
</dbReference>
<keyword evidence="8" id="KW-0413">Isomerase</keyword>
<dbReference type="SUPFAM" id="SSF52540">
    <property type="entry name" value="P-loop containing nucleoside triphosphate hydrolases"/>
    <property type="match status" value="2"/>
</dbReference>
<dbReference type="InterPro" id="IPR051055">
    <property type="entry name" value="PIF1_helicase"/>
</dbReference>
<dbReference type="AlphaFoldDB" id="A0A0C9MG14"/>
<evidence type="ECO:0000256" key="5">
    <source>
        <dbReference type="ARBA" id="ARBA00022840"/>
    </source>
</evidence>
<evidence type="ECO:0000256" key="2">
    <source>
        <dbReference type="ARBA" id="ARBA00022763"/>
    </source>
</evidence>